<dbReference type="EMBL" id="AUXZ01000060">
    <property type="protein sequence ID" value="KZN52705.1"/>
    <property type="molecule type" value="Genomic_DNA"/>
</dbReference>
<accession>A0A167FRL8</accession>
<reference evidence="1 2" key="1">
    <citation type="submission" date="2013-07" db="EMBL/GenBank/DDBJ databases">
        <title>Comparative Genomic and Metabolomic Analysis of Twelve Strains of Pseudoalteromonas luteoviolacea.</title>
        <authorList>
            <person name="Vynne N.G."/>
            <person name="Mansson M."/>
            <person name="Gram L."/>
        </authorList>
    </citation>
    <scope>NUCLEOTIDE SEQUENCE [LARGE SCALE GENOMIC DNA]</scope>
    <source>
        <strain evidence="1 2">H33</strain>
    </source>
</reference>
<evidence type="ECO:0000313" key="1">
    <source>
        <dbReference type="EMBL" id="KZN52705.1"/>
    </source>
</evidence>
<name>A0A167FRL8_9GAMM</name>
<gene>
    <name evidence="1" type="ORF">N476_09740</name>
</gene>
<dbReference type="Proteomes" id="UP000076503">
    <property type="component" value="Unassembled WGS sequence"/>
</dbReference>
<sequence length="43" mass="4866">MIQIMTVFCALKSLFKLSKPEFIESNIVIALENYIDDCVQVTG</sequence>
<proteinExistence type="predicted"/>
<comment type="caution">
    <text evidence="1">The sequence shown here is derived from an EMBL/GenBank/DDBJ whole genome shotgun (WGS) entry which is preliminary data.</text>
</comment>
<dbReference type="PATRIC" id="fig|1365251.3.peg.879"/>
<organism evidence="1 2">
    <name type="scientific">Pseudoalteromonas luteoviolacea H33</name>
    <dbReference type="NCBI Taxonomy" id="1365251"/>
    <lineage>
        <taxon>Bacteria</taxon>
        <taxon>Pseudomonadati</taxon>
        <taxon>Pseudomonadota</taxon>
        <taxon>Gammaproteobacteria</taxon>
        <taxon>Alteromonadales</taxon>
        <taxon>Pseudoalteromonadaceae</taxon>
        <taxon>Pseudoalteromonas</taxon>
    </lineage>
</organism>
<evidence type="ECO:0000313" key="2">
    <source>
        <dbReference type="Proteomes" id="UP000076503"/>
    </source>
</evidence>
<protein>
    <submittedName>
        <fullName evidence="1">Uncharacterized protein</fullName>
    </submittedName>
</protein>
<dbReference type="AlphaFoldDB" id="A0A167FRL8"/>